<proteinExistence type="inferred from homology"/>
<evidence type="ECO:0000256" key="10">
    <source>
        <dbReference type="ARBA" id="ARBA00023303"/>
    </source>
</evidence>
<keyword evidence="2 14" id="KW-0813">Transport</keyword>
<evidence type="ECO:0000256" key="2">
    <source>
        <dbReference type="ARBA" id="ARBA00022448"/>
    </source>
</evidence>
<comment type="similarity">
    <text evidence="11 14">Belongs to the fluoride channel Fluc/FEX (TC 1.A.43) family.</text>
</comment>
<evidence type="ECO:0000256" key="4">
    <source>
        <dbReference type="ARBA" id="ARBA00022692"/>
    </source>
</evidence>
<name>A0ABZ0L180_9BACL</name>
<evidence type="ECO:0000313" key="16">
    <source>
        <dbReference type="Proteomes" id="UP001303902"/>
    </source>
</evidence>
<evidence type="ECO:0000256" key="13">
    <source>
        <dbReference type="ARBA" id="ARBA00049940"/>
    </source>
</evidence>
<keyword evidence="4 14" id="KW-0812">Transmembrane</keyword>
<dbReference type="RefSeq" id="WP_317965473.1">
    <property type="nucleotide sequence ID" value="NZ_CP129118.1"/>
</dbReference>
<sequence>MTVADVLLLAAGGFIGAVLRYAISEKLNRSNGFPVGTLIVNLVGALLIGFAFGMKLPLIWTLFIVSGFAGALTTFSTLNKELLLLWQGGHRKAFYTYLFMTYVFGVLLTYIGFISGGNL</sequence>
<feature type="transmembrane region" description="Helical" evidence="14">
    <location>
        <begin position="6"/>
        <end position="23"/>
    </location>
</feature>
<feature type="binding site" evidence="14">
    <location>
        <position position="73"/>
    </location>
    <ligand>
        <name>Na(+)</name>
        <dbReference type="ChEBI" id="CHEBI:29101"/>
        <note>structural</note>
    </ligand>
</feature>
<accession>A0ABZ0L180</accession>
<evidence type="ECO:0000256" key="12">
    <source>
        <dbReference type="ARBA" id="ARBA00035585"/>
    </source>
</evidence>
<gene>
    <name evidence="14" type="primary">fluC</name>
    <name evidence="14" type="synonym">crcB</name>
    <name evidence="15" type="ORF">QWT69_10475</name>
</gene>
<keyword evidence="5 14" id="KW-0479">Metal-binding</keyword>
<evidence type="ECO:0000256" key="5">
    <source>
        <dbReference type="ARBA" id="ARBA00022723"/>
    </source>
</evidence>
<keyword evidence="8 14" id="KW-0406">Ion transport</keyword>
<evidence type="ECO:0000256" key="11">
    <source>
        <dbReference type="ARBA" id="ARBA00035120"/>
    </source>
</evidence>
<keyword evidence="9 14" id="KW-0472">Membrane</keyword>
<evidence type="ECO:0000256" key="14">
    <source>
        <dbReference type="HAMAP-Rule" id="MF_00454"/>
    </source>
</evidence>
<dbReference type="HAMAP" id="MF_00454">
    <property type="entry name" value="FluC"/>
    <property type="match status" value="1"/>
</dbReference>
<comment type="activity regulation">
    <text evidence="14">Na(+) is not transported, but it plays an essential structural role and its presence is essential for fluoride channel function.</text>
</comment>
<reference evidence="15 16" key="1">
    <citation type="submission" date="2023-06" db="EMBL/GenBank/DDBJ databases">
        <title>Sporosarcina sp. nov., isolated from Korean tranditional fermented seafood 'Jeotgal'.</title>
        <authorList>
            <person name="Yang A.I."/>
            <person name="Shin N.-R."/>
        </authorList>
    </citation>
    <scope>NUCLEOTIDE SEQUENCE [LARGE SCALE GENOMIC DNA]</scope>
    <source>
        <strain evidence="15 16">T2O-4</strain>
    </source>
</reference>
<organism evidence="15 16">
    <name type="scientific">Sporosarcina oncorhynchi</name>
    <dbReference type="NCBI Taxonomy" id="3056444"/>
    <lineage>
        <taxon>Bacteria</taxon>
        <taxon>Bacillati</taxon>
        <taxon>Bacillota</taxon>
        <taxon>Bacilli</taxon>
        <taxon>Bacillales</taxon>
        <taxon>Caryophanaceae</taxon>
        <taxon>Sporosarcina</taxon>
    </lineage>
</organism>
<comment type="catalytic activity">
    <reaction evidence="12">
        <text>fluoride(in) = fluoride(out)</text>
        <dbReference type="Rhea" id="RHEA:76159"/>
        <dbReference type="ChEBI" id="CHEBI:17051"/>
    </reaction>
    <physiologicalReaction direction="left-to-right" evidence="12">
        <dbReference type="Rhea" id="RHEA:76160"/>
    </physiologicalReaction>
</comment>
<keyword evidence="16" id="KW-1185">Reference proteome</keyword>
<dbReference type="Pfam" id="PF02537">
    <property type="entry name" value="CRCB"/>
    <property type="match status" value="1"/>
</dbReference>
<keyword evidence="3 14" id="KW-1003">Cell membrane</keyword>
<protein>
    <recommendedName>
        <fullName evidence="14">Fluoride-specific ion channel FluC</fullName>
    </recommendedName>
</protein>
<keyword evidence="10 14" id="KW-0407">Ion channel</keyword>
<evidence type="ECO:0000256" key="6">
    <source>
        <dbReference type="ARBA" id="ARBA00022989"/>
    </source>
</evidence>
<dbReference type="EMBL" id="CP129118">
    <property type="protein sequence ID" value="WOV86364.1"/>
    <property type="molecule type" value="Genomic_DNA"/>
</dbReference>
<evidence type="ECO:0000256" key="8">
    <source>
        <dbReference type="ARBA" id="ARBA00023065"/>
    </source>
</evidence>
<dbReference type="PANTHER" id="PTHR28259">
    <property type="entry name" value="FLUORIDE EXPORT PROTEIN 1-RELATED"/>
    <property type="match status" value="1"/>
</dbReference>
<keyword evidence="6 14" id="KW-1133">Transmembrane helix</keyword>
<dbReference type="InterPro" id="IPR003691">
    <property type="entry name" value="FluC"/>
</dbReference>
<evidence type="ECO:0000256" key="3">
    <source>
        <dbReference type="ARBA" id="ARBA00022475"/>
    </source>
</evidence>
<feature type="transmembrane region" description="Helical" evidence="14">
    <location>
        <begin position="35"/>
        <end position="52"/>
    </location>
</feature>
<dbReference type="Proteomes" id="UP001303902">
    <property type="component" value="Chromosome"/>
</dbReference>
<keyword evidence="7 14" id="KW-0915">Sodium</keyword>
<dbReference type="PANTHER" id="PTHR28259:SF16">
    <property type="entry name" value="FLUORIDE-SPECIFIC ION CHANNEL FLUC 2"/>
    <property type="match status" value="1"/>
</dbReference>
<feature type="binding site" evidence="14">
    <location>
        <position position="70"/>
    </location>
    <ligand>
        <name>Na(+)</name>
        <dbReference type="ChEBI" id="CHEBI:29101"/>
        <note>structural</note>
    </ligand>
</feature>
<evidence type="ECO:0000256" key="7">
    <source>
        <dbReference type="ARBA" id="ARBA00023053"/>
    </source>
</evidence>
<feature type="transmembrane region" description="Helical" evidence="14">
    <location>
        <begin position="94"/>
        <end position="114"/>
    </location>
</feature>
<evidence type="ECO:0000313" key="15">
    <source>
        <dbReference type="EMBL" id="WOV86364.1"/>
    </source>
</evidence>
<comment type="subcellular location">
    <subcellularLocation>
        <location evidence="1 14">Cell membrane</location>
        <topology evidence="1 14">Multi-pass membrane protein</topology>
    </subcellularLocation>
</comment>
<feature type="transmembrane region" description="Helical" evidence="14">
    <location>
        <begin position="58"/>
        <end position="78"/>
    </location>
</feature>
<evidence type="ECO:0000256" key="9">
    <source>
        <dbReference type="ARBA" id="ARBA00023136"/>
    </source>
</evidence>
<evidence type="ECO:0000256" key="1">
    <source>
        <dbReference type="ARBA" id="ARBA00004651"/>
    </source>
</evidence>
<comment type="function">
    <text evidence="13 14">Fluoride-specific ion channel. Important for reducing fluoride concentration in the cell, thus reducing its toxicity.</text>
</comment>